<evidence type="ECO:0000256" key="2">
    <source>
        <dbReference type="ARBA" id="ARBA00010265"/>
    </source>
</evidence>
<dbReference type="Proteomes" id="UP001597295">
    <property type="component" value="Unassembled WGS sequence"/>
</dbReference>
<protein>
    <submittedName>
        <fullName evidence="8">TrbI/VirB10 family protein</fullName>
    </submittedName>
</protein>
<feature type="region of interest" description="Disordered" evidence="6">
    <location>
        <begin position="161"/>
        <end position="191"/>
    </location>
</feature>
<dbReference type="Pfam" id="PF03743">
    <property type="entry name" value="TrbI"/>
    <property type="match status" value="1"/>
</dbReference>
<accession>A0ABW5DMN1</accession>
<dbReference type="RefSeq" id="WP_379874677.1">
    <property type="nucleotide sequence ID" value="NZ_JBHUIP010000003.1"/>
</dbReference>
<keyword evidence="5 7" id="KW-0472">Membrane</keyword>
<dbReference type="EMBL" id="JBHUIP010000003">
    <property type="protein sequence ID" value="MFD2261761.1"/>
    <property type="molecule type" value="Genomic_DNA"/>
</dbReference>
<reference evidence="9" key="1">
    <citation type="journal article" date="2019" name="Int. J. Syst. Evol. Microbiol.">
        <title>The Global Catalogue of Microorganisms (GCM) 10K type strain sequencing project: providing services to taxonomists for standard genome sequencing and annotation.</title>
        <authorList>
            <consortium name="The Broad Institute Genomics Platform"/>
            <consortium name="The Broad Institute Genome Sequencing Center for Infectious Disease"/>
            <person name="Wu L."/>
            <person name="Ma J."/>
        </authorList>
    </citation>
    <scope>NUCLEOTIDE SEQUENCE [LARGE SCALE GENOMIC DNA]</scope>
    <source>
        <strain evidence="9">CGMCC 1.19062</strain>
    </source>
</reference>
<evidence type="ECO:0000256" key="7">
    <source>
        <dbReference type="SAM" id="Phobius"/>
    </source>
</evidence>
<dbReference type="InterPro" id="IPR042217">
    <property type="entry name" value="T4SS_VirB10/TrbI"/>
</dbReference>
<comment type="caution">
    <text evidence="8">The sequence shown here is derived from an EMBL/GenBank/DDBJ whole genome shotgun (WGS) entry which is preliminary data.</text>
</comment>
<evidence type="ECO:0000256" key="6">
    <source>
        <dbReference type="SAM" id="MobiDB-lite"/>
    </source>
</evidence>
<evidence type="ECO:0000256" key="5">
    <source>
        <dbReference type="ARBA" id="ARBA00023136"/>
    </source>
</evidence>
<dbReference type="CDD" id="cd16429">
    <property type="entry name" value="VirB10"/>
    <property type="match status" value="1"/>
</dbReference>
<sequence>MADNPDKNRWRNLPTGIKGLGKGPVIIGAAVVAGLIMAALQQATSDNARERPPERVQLPTQIPLPNGLERLPSSYADLPVTPPQPPPAPVDEATRTQAAELERRTRELEAALRLANERIEALQQQPPALAPPPSDMTQMAPPPPVEDDKARAVASDIFFGSSGPAAQGGLAPTGGGEATDGDPAARAAPRGGVDTSALAEFQPSPSPYLLSAGTVIPASLVTGINSDLKGLVVAQVRENVYDTPRGRHLLIPQGARLIGRLGEIPQFGEDRVGVTFERIIRPDGSSIRLADTSGGDGTGASGLADQVNNHYGQMVVGALLSAFLNVGIRSTAGNVRGDYPTVGQDAAAAAGTGAGQVGNAFTQRAMARPPTITVAPGFSFSVIVGQDLVLPPWKQK</sequence>
<name>A0ABW5DMN1_9PROT</name>
<evidence type="ECO:0000313" key="8">
    <source>
        <dbReference type="EMBL" id="MFD2261761.1"/>
    </source>
</evidence>
<organism evidence="8 9">
    <name type="scientific">Lacibacterium aquatile</name>
    <dbReference type="NCBI Taxonomy" id="1168082"/>
    <lineage>
        <taxon>Bacteria</taxon>
        <taxon>Pseudomonadati</taxon>
        <taxon>Pseudomonadota</taxon>
        <taxon>Alphaproteobacteria</taxon>
        <taxon>Rhodospirillales</taxon>
        <taxon>Rhodospirillaceae</taxon>
    </lineage>
</organism>
<feature type="region of interest" description="Disordered" evidence="6">
    <location>
        <begin position="45"/>
        <end position="73"/>
    </location>
</feature>
<evidence type="ECO:0000256" key="1">
    <source>
        <dbReference type="ARBA" id="ARBA00004167"/>
    </source>
</evidence>
<comment type="similarity">
    <text evidence="2">Belongs to the TrbI/VirB10 family.</text>
</comment>
<feature type="compositionally biased region" description="Pro residues" evidence="6">
    <location>
        <begin position="128"/>
        <end position="144"/>
    </location>
</feature>
<gene>
    <name evidence="8" type="ORF">ACFSM5_02600</name>
</gene>
<evidence type="ECO:0000256" key="3">
    <source>
        <dbReference type="ARBA" id="ARBA00022692"/>
    </source>
</evidence>
<dbReference type="Gene3D" id="2.40.128.260">
    <property type="entry name" value="Type IV secretion system, VirB10/TraB/TrbI"/>
    <property type="match status" value="1"/>
</dbReference>
<keyword evidence="9" id="KW-1185">Reference proteome</keyword>
<evidence type="ECO:0000313" key="9">
    <source>
        <dbReference type="Proteomes" id="UP001597295"/>
    </source>
</evidence>
<feature type="compositionally biased region" description="Low complexity" evidence="6">
    <location>
        <begin position="181"/>
        <end position="191"/>
    </location>
</feature>
<keyword evidence="3 7" id="KW-0812">Transmembrane</keyword>
<dbReference type="InterPro" id="IPR005498">
    <property type="entry name" value="T4SS_VirB10/TraB/TrbI"/>
</dbReference>
<comment type="subcellular location">
    <subcellularLocation>
        <location evidence="1">Membrane</location>
        <topology evidence="1">Single-pass membrane protein</topology>
    </subcellularLocation>
</comment>
<evidence type="ECO:0000256" key="4">
    <source>
        <dbReference type="ARBA" id="ARBA00022989"/>
    </source>
</evidence>
<feature type="region of interest" description="Disordered" evidence="6">
    <location>
        <begin position="124"/>
        <end position="148"/>
    </location>
</feature>
<keyword evidence="4 7" id="KW-1133">Transmembrane helix</keyword>
<proteinExistence type="inferred from homology"/>
<feature type="transmembrane region" description="Helical" evidence="7">
    <location>
        <begin position="20"/>
        <end position="40"/>
    </location>
</feature>